<gene>
    <name evidence="1" type="ORF">MNBD_DELTA04-347</name>
</gene>
<evidence type="ECO:0008006" key="2">
    <source>
        <dbReference type="Google" id="ProtNLM"/>
    </source>
</evidence>
<dbReference type="EMBL" id="UOEY01000075">
    <property type="protein sequence ID" value="VAW39481.1"/>
    <property type="molecule type" value="Genomic_DNA"/>
</dbReference>
<organism evidence="1">
    <name type="scientific">hydrothermal vent metagenome</name>
    <dbReference type="NCBI Taxonomy" id="652676"/>
    <lineage>
        <taxon>unclassified sequences</taxon>
        <taxon>metagenomes</taxon>
        <taxon>ecological metagenomes</taxon>
    </lineage>
</organism>
<dbReference type="SUPFAM" id="SSF46626">
    <property type="entry name" value="Cytochrome c"/>
    <property type="match status" value="1"/>
</dbReference>
<dbReference type="GO" id="GO:0009055">
    <property type="term" value="F:electron transfer activity"/>
    <property type="evidence" value="ECO:0007669"/>
    <property type="project" value="InterPro"/>
</dbReference>
<evidence type="ECO:0000313" key="1">
    <source>
        <dbReference type="EMBL" id="VAW39481.1"/>
    </source>
</evidence>
<dbReference type="AlphaFoldDB" id="A0A3B0V9H9"/>
<sequence>MKKVIIALVAGLLSMGLVVTVLQARPIKRFDKRTQMCRFIADGQLGWDSEPWGAGGKKFREVCKSCHHRNNNKGAHFLYAESFVSSAWNRIFAERRVKCARDGSWNVLSEEELAKVNDYLYRNADWTYNPNSADSCG</sequence>
<dbReference type="InterPro" id="IPR036909">
    <property type="entry name" value="Cyt_c-like_dom_sf"/>
</dbReference>
<dbReference type="GO" id="GO:0020037">
    <property type="term" value="F:heme binding"/>
    <property type="evidence" value="ECO:0007669"/>
    <property type="project" value="InterPro"/>
</dbReference>
<accession>A0A3B0V9H9</accession>
<proteinExistence type="predicted"/>
<reference evidence="1" key="1">
    <citation type="submission" date="2018-06" db="EMBL/GenBank/DDBJ databases">
        <authorList>
            <person name="Zhirakovskaya E."/>
        </authorList>
    </citation>
    <scope>NUCLEOTIDE SEQUENCE</scope>
</reference>
<protein>
    <recommendedName>
        <fullName evidence="2">Cytochrome c domain-containing protein</fullName>
    </recommendedName>
</protein>
<name>A0A3B0V9H9_9ZZZZ</name>